<organism evidence="4 5">
    <name type="scientific">Fertoeibacter niger</name>
    <dbReference type="NCBI Taxonomy" id="2656921"/>
    <lineage>
        <taxon>Bacteria</taxon>
        <taxon>Pseudomonadati</taxon>
        <taxon>Pseudomonadota</taxon>
        <taxon>Alphaproteobacteria</taxon>
        <taxon>Rhodobacterales</taxon>
        <taxon>Paracoccaceae</taxon>
        <taxon>Fertoeibacter</taxon>
    </lineage>
</organism>
<evidence type="ECO:0000259" key="3">
    <source>
        <dbReference type="Pfam" id="PF02230"/>
    </source>
</evidence>
<evidence type="ECO:0000256" key="2">
    <source>
        <dbReference type="ARBA" id="ARBA00022801"/>
    </source>
</evidence>
<evidence type="ECO:0000313" key="5">
    <source>
        <dbReference type="Proteomes" id="UP000484076"/>
    </source>
</evidence>
<name>A0A8X8H2U9_9RHOB</name>
<dbReference type="GO" id="GO:0016787">
    <property type="term" value="F:hydrolase activity"/>
    <property type="evidence" value="ECO:0007669"/>
    <property type="project" value="UniProtKB-KW"/>
</dbReference>
<keyword evidence="2 4" id="KW-0378">Hydrolase</keyword>
<sequence>MIRSGAKGAAAQAGLVLLHGRGGDAQDILGLLTHAALPDVAAVAPTAQGNSWWSSSFLAPSAQMEPHLARGLAVVRDAVAALEADGLPRSSIWLAGFSQGACLALEAFARDGDGLAGVFGFSGGLVGVEDAPGGADAALYGHGPKVLDYPGRRDGTAVWLSVHQRDPHIPLKRVEDTATALRAMGAGVQVQVYPGAGHAVMREDIAALRAALNRAHPAASFSRP</sequence>
<dbReference type="Pfam" id="PF02230">
    <property type="entry name" value="Abhydrolase_2"/>
    <property type="match status" value="1"/>
</dbReference>
<proteinExistence type="inferred from homology"/>
<protein>
    <submittedName>
        <fullName evidence="4">Dienelactone hydrolase family protein</fullName>
    </submittedName>
</protein>
<reference evidence="4" key="1">
    <citation type="submission" date="2020-05" db="EMBL/GenBank/DDBJ databases">
        <title>Fertoebacter nigrum gen. nov., sp. nov., a new member of the family Rhodobacteraceae.</title>
        <authorList>
            <person name="Szuroczki S."/>
            <person name="Abbaszade G."/>
            <person name="Buni D."/>
            <person name="Schumann P."/>
            <person name="Toth E."/>
        </authorList>
    </citation>
    <scope>NUCLEOTIDE SEQUENCE</scope>
    <source>
        <strain evidence="4">RG-N-1a</strain>
    </source>
</reference>
<keyword evidence="5" id="KW-1185">Reference proteome</keyword>
<comment type="caution">
    <text evidence="4">The sequence shown here is derived from an EMBL/GenBank/DDBJ whole genome shotgun (WGS) entry which is preliminary data.</text>
</comment>
<dbReference type="EMBL" id="WHUT02000012">
    <property type="protein sequence ID" value="NUB46120.1"/>
    <property type="molecule type" value="Genomic_DNA"/>
</dbReference>
<evidence type="ECO:0000313" key="4">
    <source>
        <dbReference type="EMBL" id="NUB46120.1"/>
    </source>
</evidence>
<feature type="domain" description="Phospholipase/carboxylesterase/thioesterase" evidence="3">
    <location>
        <begin position="7"/>
        <end position="126"/>
    </location>
</feature>
<dbReference type="PANTHER" id="PTHR10655:SF17">
    <property type="entry name" value="LYSOPHOSPHOLIPASE-LIKE PROTEIN 1"/>
    <property type="match status" value="1"/>
</dbReference>
<dbReference type="RefSeq" id="WP_174539951.1">
    <property type="nucleotide sequence ID" value="NZ_WHUT02000012.1"/>
</dbReference>
<evidence type="ECO:0000256" key="1">
    <source>
        <dbReference type="ARBA" id="ARBA00006499"/>
    </source>
</evidence>
<dbReference type="Gene3D" id="3.40.50.1820">
    <property type="entry name" value="alpha/beta hydrolase"/>
    <property type="match status" value="1"/>
</dbReference>
<dbReference type="InterPro" id="IPR029058">
    <property type="entry name" value="AB_hydrolase_fold"/>
</dbReference>
<dbReference type="PANTHER" id="PTHR10655">
    <property type="entry name" value="LYSOPHOSPHOLIPASE-RELATED"/>
    <property type="match status" value="1"/>
</dbReference>
<dbReference type="Proteomes" id="UP000484076">
    <property type="component" value="Unassembled WGS sequence"/>
</dbReference>
<comment type="similarity">
    <text evidence="1">Belongs to the AB hydrolase superfamily. AB hydrolase 2 family.</text>
</comment>
<gene>
    <name evidence="4" type="ORF">GEU84_017135</name>
</gene>
<accession>A0A8X8H2U9</accession>
<dbReference type="InterPro" id="IPR003140">
    <property type="entry name" value="PLipase/COase/thioEstase"/>
</dbReference>
<dbReference type="InterPro" id="IPR050565">
    <property type="entry name" value="LYPA1-2/EST-like"/>
</dbReference>
<dbReference type="AlphaFoldDB" id="A0A8X8H2U9"/>
<dbReference type="SUPFAM" id="SSF53474">
    <property type="entry name" value="alpha/beta-Hydrolases"/>
    <property type="match status" value="1"/>
</dbReference>